<feature type="signal peptide" evidence="1">
    <location>
        <begin position="1"/>
        <end position="21"/>
    </location>
</feature>
<accession>A0A2G4T151</accession>
<dbReference type="GeneID" id="35441684"/>
<dbReference type="EMBL" id="KZ303846">
    <property type="protein sequence ID" value="PHZ14406.1"/>
    <property type="molecule type" value="Genomic_DNA"/>
</dbReference>
<organism evidence="2 3">
    <name type="scientific">Rhizopus microsporus ATCC 52813</name>
    <dbReference type="NCBI Taxonomy" id="1340429"/>
    <lineage>
        <taxon>Eukaryota</taxon>
        <taxon>Fungi</taxon>
        <taxon>Fungi incertae sedis</taxon>
        <taxon>Mucoromycota</taxon>
        <taxon>Mucoromycotina</taxon>
        <taxon>Mucoromycetes</taxon>
        <taxon>Mucorales</taxon>
        <taxon>Mucorineae</taxon>
        <taxon>Rhizopodaceae</taxon>
        <taxon>Rhizopus</taxon>
    </lineage>
</organism>
<keyword evidence="3" id="KW-1185">Reference proteome</keyword>
<reference evidence="2 3" key="1">
    <citation type="journal article" date="2016" name="Proc. Natl. Acad. Sci. U.S.A.">
        <title>Lipid metabolic changes in an early divergent fungus govern the establishment of a mutualistic symbiosis with endobacteria.</title>
        <authorList>
            <person name="Lastovetsky O.A."/>
            <person name="Gaspar M.L."/>
            <person name="Mondo S.J."/>
            <person name="LaButti K.M."/>
            <person name="Sandor L."/>
            <person name="Grigoriev I.V."/>
            <person name="Henry S.A."/>
            <person name="Pawlowska T.E."/>
        </authorList>
    </citation>
    <scope>NUCLEOTIDE SEQUENCE [LARGE SCALE GENOMIC DNA]</scope>
    <source>
        <strain evidence="2 3">ATCC 52813</strain>
    </source>
</reference>
<evidence type="ECO:0000313" key="3">
    <source>
        <dbReference type="Proteomes" id="UP000242254"/>
    </source>
</evidence>
<dbReference type="RefSeq" id="XP_023468114.1">
    <property type="nucleotide sequence ID" value="XM_023610694.1"/>
</dbReference>
<protein>
    <submittedName>
        <fullName evidence="2">Uncharacterized protein</fullName>
    </submittedName>
</protein>
<name>A0A2G4T151_RHIZD</name>
<dbReference type="Proteomes" id="UP000242254">
    <property type="component" value="Unassembled WGS sequence"/>
</dbReference>
<evidence type="ECO:0000256" key="1">
    <source>
        <dbReference type="SAM" id="SignalP"/>
    </source>
</evidence>
<feature type="chain" id="PRO_5013700256" evidence="1">
    <location>
        <begin position="22"/>
        <end position="115"/>
    </location>
</feature>
<sequence>MRSSFITLTFTVVCLLGSSLASPVYDKRGLIDGILGDDLLGDGLLGDGPLNGILQARAVQDDTQAAGSIVGRSVSGDGAADVISHDSGHLYKRRRILKKLLRGARRFLTHRPNLS</sequence>
<gene>
    <name evidence="2" type="ORF">RHIMIDRAFT_250104</name>
</gene>
<dbReference type="AlphaFoldDB" id="A0A2G4T151"/>
<keyword evidence="1" id="KW-0732">Signal</keyword>
<proteinExistence type="predicted"/>
<evidence type="ECO:0000313" key="2">
    <source>
        <dbReference type="EMBL" id="PHZ14406.1"/>
    </source>
</evidence>